<dbReference type="VEuPathDB" id="FungiDB:UREG_05128"/>
<proteinExistence type="predicted"/>
<dbReference type="InParanoid" id="C4JRN9"/>
<feature type="region of interest" description="Disordered" evidence="1">
    <location>
        <begin position="123"/>
        <end position="147"/>
    </location>
</feature>
<organism evidence="2 3">
    <name type="scientific">Uncinocarpus reesii (strain UAMH 1704)</name>
    <dbReference type="NCBI Taxonomy" id="336963"/>
    <lineage>
        <taxon>Eukaryota</taxon>
        <taxon>Fungi</taxon>
        <taxon>Dikarya</taxon>
        <taxon>Ascomycota</taxon>
        <taxon>Pezizomycotina</taxon>
        <taxon>Eurotiomycetes</taxon>
        <taxon>Eurotiomycetidae</taxon>
        <taxon>Onygenales</taxon>
        <taxon>Onygenaceae</taxon>
        <taxon>Uncinocarpus</taxon>
    </lineage>
</organism>
<evidence type="ECO:0000313" key="3">
    <source>
        <dbReference type="Proteomes" id="UP000002058"/>
    </source>
</evidence>
<dbReference type="GeneID" id="8439249"/>
<evidence type="ECO:0000256" key="1">
    <source>
        <dbReference type="SAM" id="MobiDB-lite"/>
    </source>
</evidence>
<dbReference type="Proteomes" id="UP000002058">
    <property type="component" value="Unassembled WGS sequence"/>
</dbReference>
<dbReference type="KEGG" id="ure:UREG_05128"/>
<protein>
    <submittedName>
        <fullName evidence="2">Uncharacterized protein</fullName>
    </submittedName>
</protein>
<dbReference type="AlphaFoldDB" id="C4JRN9"/>
<gene>
    <name evidence="2" type="ORF">UREG_05128</name>
</gene>
<dbReference type="OMA" id="NWKQRKP"/>
<sequence length="198" mass="22747">MSYTASKTWISPQTKEIETWAKIRDSITRISPHSPFIPTTFSDWLAHRVAIKEDQLQKVTSKIEKIREREDDEDIPLLPVFGGKKMKDQLALVLAQKTIWRLGLEPPEGRHLAPWPSYDEYKHEGDDRNKSGYSRFPPLPRDPGNATVNWKQRKPLEQFLFDEVGRRATDDSEEQANTADEPLAIELIGEALLLLLNS</sequence>
<dbReference type="OrthoDB" id="5305306at2759"/>
<reference evidence="3" key="1">
    <citation type="journal article" date="2009" name="Genome Res.">
        <title>Comparative genomic analyses of the human fungal pathogens Coccidioides and their relatives.</title>
        <authorList>
            <person name="Sharpton T.J."/>
            <person name="Stajich J.E."/>
            <person name="Rounsley S.D."/>
            <person name="Gardner M.J."/>
            <person name="Wortman J.R."/>
            <person name="Jordar V.S."/>
            <person name="Maiti R."/>
            <person name="Kodira C.D."/>
            <person name="Neafsey D.E."/>
            <person name="Zeng Q."/>
            <person name="Hung C.-Y."/>
            <person name="McMahan C."/>
            <person name="Muszewska A."/>
            <person name="Grynberg M."/>
            <person name="Mandel M.A."/>
            <person name="Kellner E.M."/>
            <person name="Barker B.M."/>
            <person name="Galgiani J.N."/>
            <person name="Orbach M.J."/>
            <person name="Kirkland T.N."/>
            <person name="Cole G.T."/>
            <person name="Henn M.R."/>
            <person name="Birren B.W."/>
            <person name="Taylor J.W."/>
        </authorList>
    </citation>
    <scope>NUCLEOTIDE SEQUENCE [LARGE SCALE GENOMIC DNA]</scope>
    <source>
        <strain evidence="3">UAMH 1704</strain>
    </source>
</reference>
<dbReference type="RefSeq" id="XP_002584439.1">
    <property type="nucleotide sequence ID" value="XM_002584393.1"/>
</dbReference>
<dbReference type="EMBL" id="CH476617">
    <property type="protein sequence ID" value="EEP80286.1"/>
    <property type="molecule type" value="Genomic_DNA"/>
</dbReference>
<name>C4JRN9_UNCRE</name>
<keyword evidence="3" id="KW-1185">Reference proteome</keyword>
<evidence type="ECO:0000313" key="2">
    <source>
        <dbReference type="EMBL" id="EEP80286.1"/>
    </source>
</evidence>
<dbReference type="eggNOG" id="ENOG502T2GG">
    <property type="taxonomic scope" value="Eukaryota"/>
</dbReference>
<accession>C4JRN9</accession>
<dbReference type="HOGENOM" id="CLU_083077_0_0_1"/>